<name>A0A9Q3CU05_9BASI</name>
<evidence type="ECO:0000313" key="3">
    <source>
        <dbReference type="Proteomes" id="UP000765509"/>
    </source>
</evidence>
<proteinExistence type="predicted"/>
<evidence type="ECO:0000313" key="2">
    <source>
        <dbReference type="EMBL" id="MBW0488833.1"/>
    </source>
</evidence>
<keyword evidence="3" id="KW-1185">Reference proteome</keyword>
<reference evidence="2" key="1">
    <citation type="submission" date="2021-03" db="EMBL/GenBank/DDBJ databases">
        <title>Draft genome sequence of rust myrtle Austropuccinia psidii MF-1, a brazilian biotype.</title>
        <authorList>
            <person name="Quecine M.C."/>
            <person name="Pachon D.M.R."/>
            <person name="Bonatelli M.L."/>
            <person name="Correr F.H."/>
            <person name="Franceschini L.M."/>
            <person name="Leite T.F."/>
            <person name="Margarido G.R.A."/>
            <person name="Almeida C.A."/>
            <person name="Ferrarezi J.A."/>
            <person name="Labate C.A."/>
        </authorList>
    </citation>
    <scope>NUCLEOTIDE SEQUENCE</scope>
    <source>
        <strain evidence="2">MF-1</strain>
    </source>
</reference>
<protein>
    <submittedName>
        <fullName evidence="2">Uncharacterized protein</fullName>
    </submittedName>
</protein>
<feature type="region of interest" description="Disordered" evidence="1">
    <location>
        <begin position="1"/>
        <end position="72"/>
    </location>
</feature>
<accession>A0A9Q3CU05</accession>
<feature type="compositionally biased region" description="Polar residues" evidence="1">
    <location>
        <begin position="22"/>
        <end position="37"/>
    </location>
</feature>
<dbReference type="EMBL" id="AVOT02009788">
    <property type="protein sequence ID" value="MBW0488833.1"/>
    <property type="molecule type" value="Genomic_DNA"/>
</dbReference>
<dbReference type="AlphaFoldDB" id="A0A9Q3CU05"/>
<comment type="caution">
    <text evidence="2">The sequence shown here is derived from an EMBL/GenBank/DDBJ whole genome shotgun (WGS) entry which is preliminary data.</text>
</comment>
<sequence length="72" mass="8259">MDFKKIVNPTHARLIHSYRNPPANNTRSQRNQANLNPTARDPLYHTPSFHQLSSNLERVPPMEGAAPSRRSR</sequence>
<evidence type="ECO:0000256" key="1">
    <source>
        <dbReference type="SAM" id="MobiDB-lite"/>
    </source>
</evidence>
<organism evidence="2 3">
    <name type="scientific">Austropuccinia psidii MF-1</name>
    <dbReference type="NCBI Taxonomy" id="1389203"/>
    <lineage>
        <taxon>Eukaryota</taxon>
        <taxon>Fungi</taxon>
        <taxon>Dikarya</taxon>
        <taxon>Basidiomycota</taxon>
        <taxon>Pucciniomycotina</taxon>
        <taxon>Pucciniomycetes</taxon>
        <taxon>Pucciniales</taxon>
        <taxon>Sphaerophragmiaceae</taxon>
        <taxon>Austropuccinia</taxon>
    </lineage>
</organism>
<dbReference type="Proteomes" id="UP000765509">
    <property type="component" value="Unassembled WGS sequence"/>
</dbReference>
<gene>
    <name evidence="2" type="ORF">O181_028548</name>
</gene>